<organism evidence="3 4">
    <name type="scientific">Magallana gigas</name>
    <name type="common">Pacific oyster</name>
    <name type="synonym">Crassostrea gigas</name>
    <dbReference type="NCBI Taxonomy" id="29159"/>
    <lineage>
        <taxon>Eukaryota</taxon>
        <taxon>Metazoa</taxon>
        <taxon>Spiralia</taxon>
        <taxon>Lophotrochozoa</taxon>
        <taxon>Mollusca</taxon>
        <taxon>Bivalvia</taxon>
        <taxon>Autobranchia</taxon>
        <taxon>Pteriomorphia</taxon>
        <taxon>Ostreida</taxon>
        <taxon>Ostreoidea</taxon>
        <taxon>Ostreidae</taxon>
        <taxon>Magallana</taxon>
    </lineage>
</organism>
<sequence length="259" mass="28293">MKVLLLVALCCVMVLVSGQGRGRPKFSQQGNGQNRRPASAQNGQRGRGKWQRRSGGKDWSDIIKASWNTSLPGDIVINERGFASDNNQVGFLMSKDTELTSAGYNQSFAMIDFGAGKEAIRVELRDPEASNQSADRRSREFWARKKHICFIMDAPLTFTDFSEAIQLRSSFSWASPIPTGNVKTFVARQANRLADLGTNGVIDRLCGKAAARGLAFSIVADSSVTEPMEKIKVTGHIDPLQPLTSVPYEIKVEAGILAS</sequence>
<feature type="chain" id="PRO_5036444202" evidence="2">
    <location>
        <begin position="19"/>
        <end position="259"/>
    </location>
</feature>
<feature type="signal peptide" evidence="2">
    <location>
        <begin position="1"/>
        <end position="18"/>
    </location>
</feature>
<feature type="region of interest" description="Disordered" evidence="1">
    <location>
        <begin position="22"/>
        <end position="57"/>
    </location>
</feature>
<dbReference type="EnsemblMetazoa" id="G23488.2">
    <property type="protein sequence ID" value="G23488.2:cds"/>
    <property type="gene ID" value="G23488"/>
</dbReference>
<dbReference type="OrthoDB" id="6137225at2759"/>
<evidence type="ECO:0000313" key="4">
    <source>
        <dbReference type="Proteomes" id="UP000005408"/>
    </source>
</evidence>
<keyword evidence="2" id="KW-0732">Signal</keyword>
<dbReference type="OMA" id="HICFIMD"/>
<feature type="compositionally biased region" description="Polar residues" evidence="1">
    <location>
        <begin position="26"/>
        <end position="44"/>
    </location>
</feature>
<evidence type="ECO:0000256" key="1">
    <source>
        <dbReference type="SAM" id="MobiDB-lite"/>
    </source>
</evidence>
<dbReference type="AlphaFoldDB" id="A0A8W8KHE4"/>
<accession>A0A8W8KHE4</accession>
<evidence type="ECO:0000313" key="3">
    <source>
        <dbReference type="EnsemblMetazoa" id="G23488.2:cds"/>
    </source>
</evidence>
<name>A0A8W8KHE4_MAGGI</name>
<keyword evidence="4" id="KW-1185">Reference proteome</keyword>
<dbReference type="Proteomes" id="UP000005408">
    <property type="component" value="Unassembled WGS sequence"/>
</dbReference>
<proteinExistence type="predicted"/>
<protein>
    <submittedName>
        <fullName evidence="3">Uncharacterized protein</fullName>
    </submittedName>
</protein>
<reference evidence="3" key="1">
    <citation type="submission" date="2022-08" db="UniProtKB">
        <authorList>
            <consortium name="EnsemblMetazoa"/>
        </authorList>
    </citation>
    <scope>IDENTIFICATION</scope>
    <source>
        <strain evidence="3">05x7-T-G4-1.051#20</strain>
    </source>
</reference>
<evidence type="ECO:0000256" key="2">
    <source>
        <dbReference type="SAM" id="SignalP"/>
    </source>
</evidence>